<feature type="region of interest" description="Disordered" evidence="1">
    <location>
        <begin position="298"/>
        <end position="320"/>
    </location>
</feature>
<feature type="domain" description="Protein kinase SIK1/2/3 UBA" evidence="2">
    <location>
        <begin position="1"/>
        <end position="35"/>
    </location>
</feature>
<dbReference type="AlphaFoldDB" id="A0A3R7QFZ2"/>
<dbReference type="Pfam" id="PF23312">
    <property type="entry name" value="UBA_SIK3"/>
    <property type="match status" value="1"/>
</dbReference>
<protein>
    <submittedName>
        <fullName evidence="3">Putative serine/threonine-protein kinase NIM1</fullName>
    </submittedName>
</protein>
<evidence type="ECO:0000313" key="3">
    <source>
        <dbReference type="EMBL" id="ROT77632.1"/>
    </source>
</evidence>
<feature type="region of interest" description="Disordered" evidence="1">
    <location>
        <begin position="602"/>
        <end position="703"/>
    </location>
</feature>
<comment type="caution">
    <text evidence="3">The sequence shown here is derived from an EMBL/GenBank/DDBJ whole genome shotgun (WGS) entry which is preliminary data.</text>
</comment>
<dbReference type="GO" id="GO:0016301">
    <property type="term" value="F:kinase activity"/>
    <property type="evidence" value="ECO:0007669"/>
    <property type="project" value="UniProtKB-KW"/>
</dbReference>
<keyword evidence="4" id="KW-1185">Reference proteome</keyword>
<reference evidence="3 4" key="2">
    <citation type="submission" date="2019-01" db="EMBL/GenBank/DDBJ databases">
        <title>The decoding of complex shrimp genome reveals the adaptation for benthos swimmer, frequently molting mechanism and breeding impact on genome.</title>
        <authorList>
            <person name="Sun Y."/>
            <person name="Gao Y."/>
            <person name="Yu Y."/>
        </authorList>
    </citation>
    <scope>NUCLEOTIDE SEQUENCE [LARGE SCALE GENOMIC DNA]</scope>
    <source>
        <tissue evidence="3">Muscle</tissue>
    </source>
</reference>
<dbReference type="InterPro" id="IPR057380">
    <property type="entry name" value="UBA_SIK1/2/3"/>
</dbReference>
<gene>
    <name evidence="3" type="ORF">C7M84_003707</name>
</gene>
<reference evidence="3 4" key="1">
    <citation type="submission" date="2018-04" db="EMBL/GenBank/DDBJ databases">
        <authorList>
            <person name="Zhang X."/>
            <person name="Yuan J."/>
            <person name="Li F."/>
            <person name="Xiang J."/>
        </authorList>
    </citation>
    <scope>NUCLEOTIDE SEQUENCE [LARGE SCALE GENOMIC DNA]</scope>
    <source>
        <tissue evidence="3">Muscle</tissue>
    </source>
</reference>
<keyword evidence="3" id="KW-0418">Kinase</keyword>
<dbReference type="STRING" id="6689.A0A3R7QFZ2"/>
<dbReference type="EMBL" id="QCYY01001501">
    <property type="protein sequence ID" value="ROT77632.1"/>
    <property type="molecule type" value="Genomic_DNA"/>
</dbReference>
<evidence type="ECO:0000313" key="4">
    <source>
        <dbReference type="Proteomes" id="UP000283509"/>
    </source>
</evidence>
<feature type="compositionally biased region" description="Polar residues" evidence="1">
    <location>
        <begin position="633"/>
        <end position="647"/>
    </location>
</feature>
<evidence type="ECO:0000256" key="1">
    <source>
        <dbReference type="SAM" id="MobiDB-lite"/>
    </source>
</evidence>
<accession>A0A3R7QFZ2</accession>
<feature type="region of interest" description="Disordered" evidence="1">
    <location>
        <begin position="110"/>
        <end position="150"/>
    </location>
</feature>
<evidence type="ECO:0000259" key="2">
    <source>
        <dbReference type="Pfam" id="PF23312"/>
    </source>
</evidence>
<dbReference type="Proteomes" id="UP000283509">
    <property type="component" value="Unassembled WGS sequence"/>
</dbReference>
<feature type="compositionally biased region" description="Low complexity" evidence="1">
    <location>
        <begin position="619"/>
        <end position="631"/>
    </location>
</feature>
<organism evidence="3 4">
    <name type="scientific">Penaeus vannamei</name>
    <name type="common">Whiteleg shrimp</name>
    <name type="synonym">Litopenaeus vannamei</name>
    <dbReference type="NCBI Taxonomy" id="6689"/>
    <lineage>
        <taxon>Eukaryota</taxon>
        <taxon>Metazoa</taxon>
        <taxon>Ecdysozoa</taxon>
        <taxon>Arthropoda</taxon>
        <taxon>Crustacea</taxon>
        <taxon>Multicrustacea</taxon>
        <taxon>Malacostraca</taxon>
        <taxon>Eumalacostraca</taxon>
        <taxon>Eucarida</taxon>
        <taxon>Decapoda</taxon>
        <taxon>Dendrobranchiata</taxon>
        <taxon>Penaeoidea</taxon>
        <taxon>Penaeidae</taxon>
        <taxon>Penaeus</taxon>
    </lineage>
</organism>
<name>A0A3R7QFZ2_PENVA</name>
<dbReference type="OrthoDB" id="6374857at2759"/>
<sequence>MTHNIPSLDREKILQSVHGARFDRISAIYNLLEEQLIESAASSPSIALYPQPLPVVPTHHRKSSITTGFVDRSPVSDTEEPAQAVPLFPCSPLPPNPPIAYDPFQASSSFEKYGEPDVSGESDNDEPNQRSVDQYRHSRRHTVGPGDTHHEEVRGQLQLFGPGGCVVGTHQQPPVSILPQTNLPQNLPLVQDLPPQNFSTKDQHLLKPPPCMGTGSGLGRRASDGGANLQMYFQRQFEGGWSHPNSQEQITQMGLGVRGMGGHSQPLPQQDDEQIVVHKDEIDPLDVAKYISGRGGSQRATLPLVGPKDVQEAQRKMTPNRSRRTGLLTVTERPPVITPELRMEVEERMKRPYVPSHLQVLYSNASMGNTQLNPSQVTGGITTGIPPSPSANATITPGIVSGIPHPHTPKRPPNPIHQPHNLSGHPFLSYSCCSTSLTMSSSSPSPKHTRKRKTGLATVLENNRLDSSPPDETDCVIVGRDNYKDPMYLTSDRYSLGNNARRASDSTITHISLSNIYQEFQKLQQVRMWVEEWKQEELLLKQSLHPLKQPECKKVCSSAQYVRMYCTKPVPVSIWPTPSFRTGSPVTGCALCDTQLRGAPITGSPLPGLTVASHEPKPRSSSLKDSGSDRSSTYKQSFSGVTLSTGLESPPPAQHPANRRGIPAQGASPMSPTSMHGGSIAGGSPCRSPHPPSPSQHHPQTIRPGATWGVLTLRPPCFSSVVTSSLLPVFPRLLSEVLKARNSPLEMILVSYILSA</sequence>
<feature type="region of interest" description="Disordered" evidence="1">
    <location>
        <begin position="66"/>
        <end position="91"/>
    </location>
</feature>
<proteinExistence type="predicted"/>
<keyword evidence="3" id="KW-0808">Transferase</keyword>